<evidence type="ECO:0000256" key="7">
    <source>
        <dbReference type="ARBA" id="ARBA00022645"/>
    </source>
</evidence>
<evidence type="ECO:0000256" key="5">
    <source>
        <dbReference type="ARBA" id="ARBA00014116"/>
    </source>
</evidence>
<gene>
    <name evidence="23" type="ORF">D7V78_04380</name>
</gene>
<evidence type="ECO:0000256" key="1">
    <source>
        <dbReference type="ARBA" id="ARBA00004240"/>
    </source>
</evidence>
<organism evidence="23 24">
    <name type="scientific">Parabacteroides distasonis</name>
    <dbReference type="NCBI Taxonomy" id="823"/>
    <lineage>
        <taxon>Bacteria</taxon>
        <taxon>Pseudomonadati</taxon>
        <taxon>Bacteroidota</taxon>
        <taxon>Bacteroidia</taxon>
        <taxon>Bacteroidales</taxon>
        <taxon>Tannerellaceae</taxon>
        <taxon>Parabacteroides</taxon>
    </lineage>
</organism>
<comment type="subcellular location">
    <subcellularLocation>
        <location evidence="1">Endoplasmic reticulum</location>
    </subcellularLocation>
    <subcellularLocation>
        <location evidence="3">Golgi apparatus</location>
    </subcellularLocation>
    <subcellularLocation>
        <location evidence="2">Lysosome</location>
    </subcellularLocation>
    <subcellularLocation>
        <location evidence="4">Secreted</location>
    </subcellularLocation>
</comment>
<evidence type="ECO:0000256" key="15">
    <source>
        <dbReference type="ARBA" id="ARBA00023049"/>
    </source>
</evidence>
<keyword evidence="6" id="KW-0964">Secreted</keyword>
<keyword evidence="14" id="KW-0333">Golgi apparatus</keyword>
<evidence type="ECO:0000256" key="12">
    <source>
        <dbReference type="ARBA" id="ARBA00022824"/>
    </source>
</evidence>
<dbReference type="InterPro" id="IPR007484">
    <property type="entry name" value="Peptidase_M28"/>
</dbReference>
<evidence type="ECO:0000256" key="2">
    <source>
        <dbReference type="ARBA" id="ARBA00004371"/>
    </source>
</evidence>
<keyword evidence="10 21" id="KW-0732">Signal</keyword>
<dbReference type="SUPFAM" id="SSF53187">
    <property type="entry name" value="Zn-dependent exopeptidases"/>
    <property type="match status" value="1"/>
</dbReference>
<dbReference type="GO" id="GO:0070573">
    <property type="term" value="F:metallodipeptidase activity"/>
    <property type="evidence" value="ECO:0007669"/>
    <property type="project" value="InterPro"/>
</dbReference>
<dbReference type="PANTHER" id="PTHR12053:SF3">
    <property type="entry name" value="CARBOXYPEPTIDASE Q"/>
    <property type="match status" value="1"/>
</dbReference>
<name>A0A3L7ZTL8_PARDI</name>
<dbReference type="GO" id="GO:0046872">
    <property type="term" value="F:metal ion binding"/>
    <property type="evidence" value="ECO:0007669"/>
    <property type="project" value="UniProtKB-KW"/>
</dbReference>
<comment type="subunit">
    <text evidence="19">Homodimer. The monomeric form is inactive while the homodimer is active.</text>
</comment>
<dbReference type="GO" id="GO:0005764">
    <property type="term" value="C:lysosome"/>
    <property type="evidence" value="ECO:0007669"/>
    <property type="project" value="UniProtKB-SubCell"/>
</dbReference>
<evidence type="ECO:0000256" key="17">
    <source>
        <dbReference type="ARBA" id="ARBA00023180"/>
    </source>
</evidence>
<evidence type="ECO:0000256" key="3">
    <source>
        <dbReference type="ARBA" id="ARBA00004555"/>
    </source>
</evidence>
<keyword evidence="7" id="KW-0121">Carboxypeptidase</keyword>
<evidence type="ECO:0000313" key="24">
    <source>
        <dbReference type="Proteomes" id="UP000278164"/>
    </source>
</evidence>
<dbReference type="GO" id="GO:0004180">
    <property type="term" value="F:carboxypeptidase activity"/>
    <property type="evidence" value="ECO:0007669"/>
    <property type="project" value="UniProtKB-KW"/>
</dbReference>
<evidence type="ECO:0000256" key="8">
    <source>
        <dbReference type="ARBA" id="ARBA00022670"/>
    </source>
</evidence>
<evidence type="ECO:0000256" key="19">
    <source>
        <dbReference type="ARBA" id="ARBA00025833"/>
    </source>
</evidence>
<evidence type="ECO:0000256" key="10">
    <source>
        <dbReference type="ARBA" id="ARBA00022729"/>
    </source>
</evidence>
<evidence type="ECO:0000256" key="11">
    <source>
        <dbReference type="ARBA" id="ARBA00022801"/>
    </source>
</evidence>
<dbReference type="InterPro" id="IPR039866">
    <property type="entry name" value="CPQ"/>
</dbReference>
<evidence type="ECO:0000256" key="18">
    <source>
        <dbReference type="ARBA" id="ARBA00023228"/>
    </source>
</evidence>
<evidence type="ECO:0000256" key="20">
    <source>
        <dbReference type="ARBA" id="ARBA00033328"/>
    </source>
</evidence>
<reference evidence="23 24" key="1">
    <citation type="submission" date="2018-09" db="EMBL/GenBank/DDBJ databases">
        <title>Murine metabolic-syndrome-specific gut microbial biobank.</title>
        <authorList>
            <person name="Liu C."/>
        </authorList>
    </citation>
    <scope>NUCLEOTIDE SEQUENCE [LARGE SCALE GENOMIC DNA]</scope>
    <source>
        <strain evidence="23 24">8-P5</strain>
    </source>
</reference>
<evidence type="ECO:0000256" key="9">
    <source>
        <dbReference type="ARBA" id="ARBA00022723"/>
    </source>
</evidence>
<accession>A0A3L7ZTL8</accession>
<keyword evidence="18" id="KW-0458">Lysosome</keyword>
<dbReference type="RefSeq" id="WP_121735163.1">
    <property type="nucleotide sequence ID" value="NZ_QXXG01000012.1"/>
</dbReference>
<dbReference type="Gene3D" id="3.40.630.10">
    <property type="entry name" value="Zn peptidases"/>
    <property type="match status" value="1"/>
</dbReference>
<keyword evidence="17" id="KW-0325">Glycoprotein</keyword>
<feature type="signal peptide" evidence="21">
    <location>
        <begin position="1"/>
        <end position="21"/>
    </location>
</feature>
<evidence type="ECO:0000256" key="6">
    <source>
        <dbReference type="ARBA" id="ARBA00022525"/>
    </source>
</evidence>
<keyword evidence="15" id="KW-0482">Metalloprotease</keyword>
<evidence type="ECO:0000313" key="23">
    <source>
        <dbReference type="EMBL" id="RLT74611.1"/>
    </source>
</evidence>
<dbReference type="SUPFAM" id="SSF52025">
    <property type="entry name" value="PA domain"/>
    <property type="match status" value="1"/>
</dbReference>
<dbReference type="GO" id="GO:0005576">
    <property type="term" value="C:extracellular region"/>
    <property type="evidence" value="ECO:0007669"/>
    <property type="project" value="UniProtKB-SubCell"/>
</dbReference>
<dbReference type="OrthoDB" id="9762302at2"/>
<evidence type="ECO:0000259" key="22">
    <source>
        <dbReference type="Pfam" id="PF04389"/>
    </source>
</evidence>
<protein>
    <recommendedName>
        <fullName evidence="5">Carboxypeptidase Q</fullName>
    </recommendedName>
    <alternativeName>
        <fullName evidence="20">Plasma glutamate carboxypeptidase</fullName>
    </alternativeName>
</protein>
<proteinExistence type="predicted"/>
<feature type="domain" description="Peptidase M28" evidence="22">
    <location>
        <begin position="256"/>
        <end position="472"/>
    </location>
</feature>
<keyword evidence="12" id="KW-0256">Endoplasmic reticulum</keyword>
<dbReference type="EMBL" id="RAYI01000006">
    <property type="protein sequence ID" value="RLT74611.1"/>
    <property type="molecule type" value="Genomic_DNA"/>
</dbReference>
<dbReference type="Pfam" id="PF04389">
    <property type="entry name" value="Peptidase_M28"/>
    <property type="match status" value="1"/>
</dbReference>
<evidence type="ECO:0000256" key="4">
    <source>
        <dbReference type="ARBA" id="ARBA00004613"/>
    </source>
</evidence>
<evidence type="ECO:0000256" key="16">
    <source>
        <dbReference type="ARBA" id="ARBA00023145"/>
    </source>
</evidence>
<keyword evidence="16" id="KW-0865">Zymogen</keyword>
<dbReference type="GO" id="GO:0006508">
    <property type="term" value="P:proteolysis"/>
    <property type="evidence" value="ECO:0007669"/>
    <property type="project" value="UniProtKB-KW"/>
</dbReference>
<evidence type="ECO:0000256" key="21">
    <source>
        <dbReference type="SAM" id="SignalP"/>
    </source>
</evidence>
<dbReference type="PANTHER" id="PTHR12053">
    <property type="entry name" value="PROTEASE FAMILY M28 PLASMA GLUTAMATE CARBOXYPEPTIDASE-RELATED"/>
    <property type="match status" value="1"/>
</dbReference>
<keyword evidence="8" id="KW-0645">Protease</keyword>
<evidence type="ECO:0000256" key="13">
    <source>
        <dbReference type="ARBA" id="ARBA00022833"/>
    </source>
</evidence>
<sequence length="702" mass="78085">MNHFKYTLILAYTCLAFVASGQNYTTPFNHSLLDETYYDLLIGESSGDRAYHYVMDIAPYERDRKHTDYQGLFMESRYVVDKLKEFGIQNAKTERVGKTKTWDGISASLWEVYPKQVKIADYQDLAATLGQGSKNADVTAQLAWIGRGEAHEIKAVDLKGKIAVTEAAASRIHDKAVEAGAVGIISYYSPRPLIDPLQIPNSGIRSQKPTFCFNLTPRDGHALRDRLLRGEKITVHAKVETTEEETDIEVPTCLIPGTAPNVEEVIFSAHLFEGYVKLGANDNISGSAALLEVARTLNNLFDSGKLPRPKRSIRFIWVPEFQGTMPWAKQNKEILSRTLCNINLDMVGLWLSKSGSYYCLHRTTMGNPHYLNDVSESFFHYMGATNKSFVATGMGRPDALKPVYSLTGSQDPFYYSINAHYGYSDHEVFSDWGVQVPGVIMITWPDNYYHTSGDRPSICDPTQLHRAIVLAAATAYTIAAADENQALAIANQVASNAARRMSIKASDDLTQLYQTAGEQFAASYKKAKFNQDALLINEKATLESIMELAPSSTLLKNHIASLQNTLQEKSASNHKEIYAAMKARAAMLKIAPIKRIELTEEEKSASKIFPHSTAKVKETGYGVLQSIPKELTEKYKPSQETGSTYTRMALAHGDDIAKLTVSGKNSILDIKKMQDAQFPDADKLEDIIRFLDMLKEAGLVTF</sequence>
<dbReference type="AlphaFoldDB" id="A0A3L7ZTL8"/>
<dbReference type="InterPro" id="IPR046450">
    <property type="entry name" value="PA_dom_sf"/>
</dbReference>
<feature type="chain" id="PRO_5018132709" description="Carboxypeptidase Q" evidence="21">
    <location>
        <begin position="22"/>
        <end position="702"/>
    </location>
</feature>
<comment type="caution">
    <text evidence="23">The sequence shown here is derived from an EMBL/GenBank/DDBJ whole genome shotgun (WGS) entry which is preliminary data.</text>
</comment>
<dbReference type="Proteomes" id="UP000278164">
    <property type="component" value="Unassembled WGS sequence"/>
</dbReference>
<keyword evidence="13" id="KW-0862">Zinc</keyword>
<evidence type="ECO:0000256" key="14">
    <source>
        <dbReference type="ARBA" id="ARBA00023034"/>
    </source>
</evidence>
<keyword evidence="11" id="KW-0378">Hydrolase</keyword>
<keyword evidence="9" id="KW-0479">Metal-binding</keyword>